<dbReference type="Gene3D" id="3.10.310.50">
    <property type="match status" value="1"/>
</dbReference>
<name>A0ABU3SBI5_9HYPH</name>
<feature type="transmembrane region" description="Helical" evidence="1">
    <location>
        <begin position="66"/>
        <end position="85"/>
    </location>
</feature>
<dbReference type="EMBL" id="JAWDID010000034">
    <property type="protein sequence ID" value="MDU0342137.1"/>
    <property type="molecule type" value="Genomic_DNA"/>
</dbReference>
<keyword evidence="1" id="KW-0812">Transmembrane</keyword>
<evidence type="ECO:0000256" key="1">
    <source>
        <dbReference type="SAM" id="Phobius"/>
    </source>
</evidence>
<dbReference type="Pfam" id="PF04536">
    <property type="entry name" value="TPM_phosphatase"/>
    <property type="match status" value="1"/>
</dbReference>
<evidence type="ECO:0000259" key="2">
    <source>
        <dbReference type="Pfam" id="PF04536"/>
    </source>
</evidence>
<evidence type="ECO:0000313" key="4">
    <source>
        <dbReference type="Proteomes" id="UP001254257"/>
    </source>
</evidence>
<keyword evidence="1" id="KW-1133">Transmembrane helix</keyword>
<dbReference type="RefSeq" id="WP_316019930.1">
    <property type="nucleotide sequence ID" value="NZ_JAWDID010000034.1"/>
</dbReference>
<dbReference type="Proteomes" id="UP001254257">
    <property type="component" value="Unassembled WGS sequence"/>
</dbReference>
<evidence type="ECO:0000313" key="3">
    <source>
        <dbReference type="EMBL" id="MDU0342137.1"/>
    </source>
</evidence>
<keyword evidence="1" id="KW-0472">Membrane</keyword>
<feature type="transmembrane region" description="Helical" evidence="1">
    <location>
        <begin position="37"/>
        <end position="59"/>
    </location>
</feature>
<dbReference type="PANTHER" id="PTHR30373:SF8">
    <property type="entry name" value="BLL7265 PROTEIN"/>
    <property type="match status" value="1"/>
</dbReference>
<gene>
    <name evidence="3" type="ORF">RKE40_19755</name>
</gene>
<protein>
    <submittedName>
        <fullName evidence="3">TPM domain-containing protein</fullName>
    </submittedName>
</protein>
<reference evidence="3 4" key="1">
    <citation type="submission" date="2023-09" db="EMBL/GenBank/DDBJ databases">
        <title>Whole genome shotgun sequencing (WGS) of Bosea sp. ZW T0_25, isolated from stored onions (Allium cepa).</title>
        <authorList>
            <person name="Stoll D.A."/>
            <person name="Huch M."/>
        </authorList>
    </citation>
    <scope>NUCLEOTIDE SEQUENCE [LARGE SCALE GENOMIC DNA]</scope>
    <source>
        <strain evidence="3 4">ZW T0_25</strain>
    </source>
</reference>
<sequence length="202" mass="21663">MLNSEDRDAIAEAVREAERRTSGEIVVVVDRAAGSYLAVPVVLALAVALFVPWPLLALTMTSAPRIFLLQLIAAALLLAVLLWYGRGGRFVPGFVKRRHAHETALREFTARGLTLTRGRTGVLLYVAVQERYAEIVADAGIDGKVDDATWKGIIEPLLAAAREGRLREGLEAAVASVGQVLAAHAPPAADDVDELPNKVVIL</sequence>
<feature type="domain" description="TPM" evidence="2">
    <location>
        <begin position="103"/>
        <end position="179"/>
    </location>
</feature>
<keyword evidence="4" id="KW-1185">Reference proteome</keyword>
<dbReference type="PANTHER" id="PTHR30373">
    <property type="entry name" value="UPF0603 PROTEIN YGCG"/>
    <property type="match status" value="1"/>
</dbReference>
<accession>A0ABU3SBI5</accession>
<comment type="caution">
    <text evidence="3">The sequence shown here is derived from an EMBL/GenBank/DDBJ whole genome shotgun (WGS) entry which is preliminary data.</text>
</comment>
<dbReference type="InterPro" id="IPR007621">
    <property type="entry name" value="TPM_dom"/>
</dbReference>
<proteinExistence type="predicted"/>
<organism evidence="3 4">
    <name type="scientific">Bosea rubneri</name>
    <dbReference type="NCBI Taxonomy" id="3075434"/>
    <lineage>
        <taxon>Bacteria</taxon>
        <taxon>Pseudomonadati</taxon>
        <taxon>Pseudomonadota</taxon>
        <taxon>Alphaproteobacteria</taxon>
        <taxon>Hyphomicrobiales</taxon>
        <taxon>Boseaceae</taxon>
        <taxon>Bosea</taxon>
    </lineage>
</organism>